<dbReference type="GO" id="GO:0006302">
    <property type="term" value="P:double-strand break repair"/>
    <property type="evidence" value="ECO:0007669"/>
    <property type="project" value="InterPro"/>
</dbReference>
<gene>
    <name evidence="3" type="ORF">EI290_05455</name>
</gene>
<proteinExistence type="predicted"/>
<dbReference type="OrthoDB" id="9795626at2"/>
<dbReference type="PANTHER" id="PTHR32114">
    <property type="entry name" value="ABC TRANSPORTER ABCH.3"/>
    <property type="match status" value="1"/>
</dbReference>
<accession>A0A3R9M483</accession>
<evidence type="ECO:0000313" key="3">
    <source>
        <dbReference type="EMBL" id="RSK36327.1"/>
    </source>
</evidence>
<dbReference type="InterPro" id="IPR038729">
    <property type="entry name" value="Rad50/SbcC_AAA"/>
</dbReference>
<feature type="domain" description="Rad50/SbcC-type AAA" evidence="2">
    <location>
        <begin position="7"/>
        <end position="288"/>
    </location>
</feature>
<dbReference type="GO" id="GO:0016887">
    <property type="term" value="F:ATP hydrolysis activity"/>
    <property type="evidence" value="ECO:0007669"/>
    <property type="project" value="InterPro"/>
</dbReference>
<dbReference type="RefSeq" id="WP_125427524.1">
    <property type="nucleotide sequence ID" value="NZ_RWIS01000002.1"/>
</dbReference>
<organism evidence="3 4">
    <name type="scientific">Hymenobacter metallilatus</name>
    <dbReference type="NCBI Taxonomy" id="2493666"/>
    <lineage>
        <taxon>Bacteria</taxon>
        <taxon>Pseudomonadati</taxon>
        <taxon>Bacteroidota</taxon>
        <taxon>Cytophagia</taxon>
        <taxon>Cytophagales</taxon>
        <taxon>Hymenobacteraceae</taxon>
        <taxon>Hymenobacter</taxon>
    </lineage>
</organism>
<feature type="coiled-coil region" evidence="1">
    <location>
        <begin position="230"/>
        <end position="277"/>
    </location>
</feature>
<keyword evidence="1" id="KW-0175">Coiled coil</keyword>
<evidence type="ECO:0000256" key="1">
    <source>
        <dbReference type="SAM" id="Coils"/>
    </source>
</evidence>
<evidence type="ECO:0000313" key="4">
    <source>
        <dbReference type="Proteomes" id="UP000280066"/>
    </source>
</evidence>
<feature type="coiled-coil region" evidence="1">
    <location>
        <begin position="363"/>
        <end position="404"/>
    </location>
</feature>
<comment type="caution">
    <text evidence="3">The sequence shown here is derived from an EMBL/GenBank/DDBJ whole genome shotgun (WGS) entry which is preliminary data.</text>
</comment>
<feature type="coiled-coil region" evidence="1">
    <location>
        <begin position="628"/>
        <end position="690"/>
    </location>
</feature>
<dbReference type="InterPro" id="IPR027417">
    <property type="entry name" value="P-loop_NTPase"/>
</dbReference>
<dbReference type="PANTHER" id="PTHR32114:SF2">
    <property type="entry name" value="ABC TRANSPORTER ABCH.3"/>
    <property type="match status" value="1"/>
</dbReference>
<reference evidence="3 4" key="1">
    <citation type="submission" date="2018-12" db="EMBL/GenBank/DDBJ databases">
        <authorList>
            <person name="Feng G."/>
            <person name="Zhu H."/>
        </authorList>
    </citation>
    <scope>NUCLEOTIDE SEQUENCE [LARGE SCALE GENOMIC DNA]</scope>
    <source>
        <strain evidence="3 4">9PBR-2</strain>
    </source>
</reference>
<dbReference type="AlphaFoldDB" id="A0A3R9M483"/>
<dbReference type="EMBL" id="RWIS01000002">
    <property type="protein sequence ID" value="RSK36327.1"/>
    <property type="molecule type" value="Genomic_DNA"/>
</dbReference>
<name>A0A3R9M483_9BACT</name>
<dbReference type="Proteomes" id="UP000280066">
    <property type="component" value="Unassembled WGS sequence"/>
</dbReference>
<dbReference type="Pfam" id="PF13476">
    <property type="entry name" value="AAA_23"/>
    <property type="match status" value="1"/>
</dbReference>
<dbReference type="Pfam" id="PF13558">
    <property type="entry name" value="SbcC_Walker_B"/>
    <property type="match status" value="1"/>
</dbReference>
<feature type="coiled-coil region" evidence="1">
    <location>
        <begin position="304"/>
        <end position="338"/>
    </location>
</feature>
<dbReference type="Gene3D" id="3.40.50.300">
    <property type="entry name" value="P-loop containing nucleotide triphosphate hydrolases"/>
    <property type="match status" value="2"/>
</dbReference>
<dbReference type="SUPFAM" id="SSF52540">
    <property type="entry name" value="P-loop containing nucleoside triphosphate hydrolases"/>
    <property type="match status" value="1"/>
</dbReference>
<protein>
    <recommendedName>
        <fullName evidence="2">Rad50/SbcC-type AAA domain-containing protein</fullName>
    </recommendedName>
</protein>
<keyword evidence="4" id="KW-1185">Reference proteome</keyword>
<evidence type="ECO:0000259" key="2">
    <source>
        <dbReference type="Pfam" id="PF13476"/>
    </source>
</evidence>
<sequence>MKILRVRFFNLNSLRGEHAVDFSQTPLSDAGLFAITGPTGAGKTTILDAITLALYGQVPRHESSGPEHVMSHGTGESWAEVEFEVNGQQYRSKWGQHRARRRPEGPLQDPKMELSERKMAEDGTETWPFLETYKSKVPPRVSELSGLEYKQFLRSVLLAQGDFTRFLKAPAGERAQLLEKITDTRKYSDISRAAFERAKQENLVVEQLRQGLEGVALLSAAEVEFLAGEVQDLTGQLAAATATQEQLREARQWHRRLQELRQKLHTTRQRQQQLTAQTETLAPLRQRLALHQQAAPFATAYALLRQTDEQLARLQREVEQLRTQLPQLQARRAAAETARTAAQQAHETATTTYKTQEPRLREAEQLDLLMAEARRQLTQGKDEYEEKNEQCKRLKLAAEQAGQRAGILREQVKETEKWLLLNAVVSELAADLPELSANLQQWAGLKTTLGQLSQRLHEARQRQQQAATEAATQQQAAEGARQLLRAHTARFEEASTARDEWLQRLHYHVRSLHQEQEQQQQHWDDLRRSLQMQQLILSHTETRQLLETGRPCPVCGATEHPYVAGVLGVSEDSFQRDLQREEQLSQQVRALGTRFNRLNTYVTMLEQTGPAPATAPAGTIQLLPETAERSAAEEVKQLVQTLRELREQLTTADQHLQQAQTRHEAAVRHHQAYTEEAAKLQQELTDAEDQVLPVRATIQSQAQYFSLPFGNENGQALMELARQRIAEFEVKTRQLNTARQELGGVSVEAAKAEADQQELQAWLKVRKQGLVDQHAAIQRQQQQRTELLAEPNVAQVRQQLEQAVYTTGQQRQQTEQQQQQHETAYTVAAGTLQQREQDAGLQEQARQQQHAALVADLSAAGLTPNPAALPALLLPDPELQTLHNQLRRHEQEVALAAEALQETAALLQTEEERALTPEPPEYIDQQLATITQQLATLNQQLGQRQERLQAHQAGQQRHAALATQLEKQQQEAARWRQLAEVIGSADGKKFSEFAQGLTLARLVDLANRHLHRFTDRYRILRNPEQHLDLLIQDDYQAGAVRTMNSLSGGESFLVSLALALGLSELAGRRTQIDTLFIDEGFGTLDPDTLDVALSALELLQGTGKTIGIISHVEGLKERITTQISVHKGAGGVSSLRVLGFGEEV</sequence>